<dbReference type="OMA" id="DAFSHEW"/>
<gene>
    <name evidence="1" type="ORF">PHYPA_022425</name>
</gene>
<name>A0A2K1J4W7_PHYPA</name>
<dbReference type="Proteomes" id="UP000006727">
    <property type="component" value="Chromosome 17"/>
</dbReference>
<dbReference type="STRING" id="3218.A0A2K1J4W7"/>
<accession>A0A2K1J4W7</accession>
<sequence length="107" mass="12030">MATQETALVIFCIGGPHLQAHSEQGLNKLGGACSLFHLYNVLENPYGRFLIFKRVLKLAVAGKVTELIVPIFKRMDAFSHEWNISESDKRDIFLSATNILKDQKGRI</sequence>
<dbReference type="EnsemblPlants" id="Pp3c17_21340V3.1">
    <property type="protein sequence ID" value="Pp3c17_21340V3.1"/>
    <property type="gene ID" value="Pp3c17_21340"/>
</dbReference>
<dbReference type="InParanoid" id="A0A2K1J4W7"/>
<dbReference type="EMBL" id="ABEU02000017">
    <property type="protein sequence ID" value="PNR36574.1"/>
    <property type="molecule type" value="Genomic_DNA"/>
</dbReference>
<reference evidence="2" key="3">
    <citation type="submission" date="2020-12" db="UniProtKB">
        <authorList>
            <consortium name="EnsemblPlants"/>
        </authorList>
    </citation>
    <scope>IDENTIFICATION</scope>
</reference>
<reference evidence="1 3" key="1">
    <citation type="journal article" date="2008" name="Science">
        <title>The Physcomitrella genome reveals evolutionary insights into the conquest of land by plants.</title>
        <authorList>
            <person name="Rensing S."/>
            <person name="Lang D."/>
            <person name="Zimmer A."/>
            <person name="Terry A."/>
            <person name="Salamov A."/>
            <person name="Shapiro H."/>
            <person name="Nishiyama T."/>
            <person name="Perroud P.-F."/>
            <person name="Lindquist E."/>
            <person name="Kamisugi Y."/>
            <person name="Tanahashi T."/>
            <person name="Sakakibara K."/>
            <person name="Fujita T."/>
            <person name="Oishi K."/>
            <person name="Shin-I T."/>
            <person name="Kuroki Y."/>
            <person name="Toyoda A."/>
            <person name="Suzuki Y."/>
            <person name="Hashimoto A."/>
            <person name="Yamaguchi K."/>
            <person name="Sugano A."/>
            <person name="Kohara Y."/>
            <person name="Fujiyama A."/>
            <person name="Anterola A."/>
            <person name="Aoki S."/>
            <person name="Ashton N."/>
            <person name="Barbazuk W.B."/>
            <person name="Barker E."/>
            <person name="Bennetzen J."/>
            <person name="Bezanilla M."/>
            <person name="Blankenship R."/>
            <person name="Cho S.H."/>
            <person name="Dutcher S."/>
            <person name="Estelle M."/>
            <person name="Fawcett J.A."/>
            <person name="Gundlach H."/>
            <person name="Hanada K."/>
            <person name="Heyl A."/>
            <person name="Hicks K.A."/>
            <person name="Hugh J."/>
            <person name="Lohr M."/>
            <person name="Mayer K."/>
            <person name="Melkozernov A."/>
            <person name="Murata T."/>
            <person name="Nelson D."/>
            <person name="Pils B."/>
            <person name="Prigge M."/>
            <person name="Reiss B."/>
            <person name="Renner T."/>
            <person name="Rombauts S."/>
            <person name="Rushton P."/>
            <person name="Sanderfoot A."/>
            <person name="Schween G."/>
            <person name="Shiu S.-H."/>
            <person name="Stueber K."/>
            <person name="Theodoulou F.L."/>
            <person name="Tu H."/>
            <person name="Van de Peer Y."/>
            <person name="Verrier P.J."/>
            <person name="Waters E."/>
            <person name="Wood A."/>
            <person name="Yang L."/>
            <person name="Cove D."/>
            <person name="Cuming A."/>
            <person name="Hasebe M."/>
            <person name="Lucas S."/>
            <person name="Mishler D.B."/>
            <person name="Reski R."/>
            <person name="Grigoriev I."/>
            <person name="Quatrano R.S."/>
            <person name="Boore J.L."/>
        </authorList>
    </citation>
    <scope>NUCLEOTIDE SEQUENCE [LARGE SCALE GENOMIC DNA]</scope>
    <source>
        <strain evidence="2 3">cv. Gransden 2004</strain>
    </source>
</reference>
<reference evidence="1 3" key="2">
    <citation type="journal article" date="2018" name="Plant J.">
        <title>The Physcomitrella patens chromosome-scale assembly reveals moss genome structure and evolution.</title>
        <authorList>
            <person name="Lang D."/>
            <person name="Ullrich K.K."/>
            <person name="Murat F."/>
            <person name="Fuchs J."/>
            <person name="Jenkins J."/>
            <person name="Haas F.B."/>
            <person name="Piednoel M."/>
            <person name="Gundlach H."/>
            <person name="Van Bel M."/>
            <person name="Meyberg R."/>
            <person name="Vives C."/>
            <person name="Morata J."/>
            <person name="Symeonidi A."/>
            <person name="Hiss M."/>
            <person name="Muchero W."/>
            <person name="Kamisugi Y."/>
            <person name="Saleh O."/>
            <person name="Blanc G."/>
            <person name="Decker E.L."/>
            <person name="van Gessel N."/>
            <person name="Grimwood J."/>
            <person name="Hayes R.D."/>
            <person name="Graham S.W."/>
            <person name="Gunter L.E."/>
            <person name="McDaniel S.F."/>
            <person name="Hoernstein S.N.W."/>
            <person name="Larsson A."/>
            <person name="Li F.W."/>
            <person name="Perroud P.F."/>
            <person name="Phillips J."/>
            <person name="Ranjan P."/>
            <person name="Rokshar D.S."/>
            <person name="Rothfels C.J."/>
            <person name="Schneider L."/>
            <person name="Shu S."/>
            <person name="Stevenson D.W."/>
            <person name="Thummler F."/>
            <person name="Tillich M."/>
            <person name="Villarreal Aguilar J.C."/>
            <person name="Widiez T."/>
            <person name="Wong G.K."/>
            <person name="Wymore A."/>
            <person name="Zhang Y."/>
            <person name="Zimmer A.D."/>
            <person name="Quatrano R.S."/>
            <person name="Mayer K.F.X."/>
            <person name="Goodstein D."/>
            <person name="Casacuberta J.M."/>
            <person name="Vandepoele K."/>
            <person name="Reski R."/>
            <person name="Cuming A.C."/>
            <person name="Tuskan G.A."/>
            <person name="Maumus F."/>
            <person name="Salse J."/>
            <person name="Schmutz J."/>
            <person name="Rensing S.A."/>
        </authorList>
    </citation>
    <scope>NUCLEOTIDE SEQUENCE [LARGE SCALE GENOMIC DNA]</scope>
    <source>
        <strain evidence="2 3">cv. Gransden 2004</strain>
    </source>
</reference>
<keyword evidence="3" id="KW-1185">Reference proteome</keyword>
<proteinExistence type="predicted"/>
<dbReference type="Gramene" id="Pp3c17_21340V3.1">
    <property type="protein sequence ID" value="Pp3c17_21340V3.1"/>
    <property type="gene ID" value="Pp3c17_21340"/>
</dbReference>
<evidence type="ECO:0000313" key="3">
    <source>
        <dbReference type="Proteomes" id="UP000006727"/>
    </source>
</evidence>
<evidence type="ECO:0000313" key="2">
    <source>
        <dbReference type="EnsemblPlants" id="Pp3c17_21340V3.1"/>
    </source>
</evidence>
<protein>
    <submittedName>
        <fullName evidence="1 2">Uncharacterized protein</fullName>
    </submittedName>
</protein>
<organism evidence="1">
    <name type="scientific">Physcomitrium patens</name>
    <name type="common">Spreading-leaved earth moss</name>
    <name type="synonym">Physcomitrella patens</name>
    <dbReference type="NCBI Taxonomy" id="3218"/>
    <lineage>
        <taxon>Eukaryota</taxon>
        <taxon>Viridiplantae</taxon>
        <taxon>Streptophyta</taxon>
        <taxon>Embryophyta</taxon>
        <taxon>Bryophyta</taxon>
        <taxon>Bryophytina</taxon>
        <taxon>Bryopsida</taxon>
        <taxon>Funariidae</taxon>
        <taxon>Funariales</taxon>
        <taxon>Funariaceae</taxon>
        <taxon>Physcomitrium</taxon>
    </lineage>
</organism>
<dbReference type="PaxDb" id="3218-PP1S68_26V6.1"/>
<evidence type="ECO:0000313" key="1">
    <source>
        <dbReference type="EMBL" id="PNR36574.1"/>
    </source>
</evidence>
<dbReference type="AlphaFoldDB" id="A0A2K1J4W7"/>